<proteinExistence type="predicted"/>
<feature type="domain" description="Thioredoxin" evidence="1">
    <location>
        <begin position="16"/>
        <end position="159"/>
    </location>
</feature>
<evidence type="ECO:0000313" key="3">
    <source>
        <dbReference type="Proteomes" id="UP001597468"/>
    </source>
</evidence>
<dbReference type="InterPro" id="IPR036249">
    <property type="entry name" value="Thioredoxin-like_sf"/>
</dbReference>
<sequence length="159" mass="18584">MKKLYFIIIYFVFSTCFAQSEVPRFTLKDLDGRQVDLQKISEERTVVISLWATWCVPCINELEAINLYYEDWQEDFDLDLYAVSIDDPRTVNRVRPMVKGKGWDYKVLLDTNNDLRRALGAATVPLTLLVKDNKILYKHSGYSPGSEDILYEKLLEFSR</sequence>
<reference evidence="3" key="1">
    <citation type="journal article" date="2019" name="Int. J. Syst. Evol. Microbiol.">
        <title>The Global Catalogue of Microorganisms (GCM) 10K type strain sequencing project: providing services to taxonomists for standard genome sequencing and annotation.</title>
        <authorList>
            <consortium name="The Broad Institute Genomics Platform"/>
            <consortium name="The Broad Institute Genome Sequencing Center for Infectious Disease"/>
            <person name="Wu L."/>
            <person name="Ma J."/>
        </authorList>
    </citation>
    <scope>NUCLEOTIDE SEQUENCE [LARGE SCALE GENOMIC DNA]</scope>
    <source>
        <strain evidence="3">KCTC 42585</strain>
    </source>
</reference>
<dbReference type="Gene3D" id="3.40.30.10">
    <property type="entry name" value="Glutaredoxin"/>
    <property type="match status" value="1"/>
</dbReference>
<name>A0ABW5IUV1_9FLAO</name>
<dbReference type="InterPro" id="IPR013766">
    <property type="entry name" value="Thioredoxin_domain"/>
</dbReference>
<dbReference type="PANTHER" id="PTHR42852:SF17">
    <property type="entry name" value="THIOREDOXIN-LIKE PROTEIN HI_1115"/>
    <property type="match status" value="1"/>
</dbReference>
<dbReference type="PANTHER" id="PTHR42852">
    <property type="entry name" value="THIOL:DISULFIDE INTERCHANGE PROTEIN DSBE"/>
    <property type="match status" value="1"/>
</dbReference>
<dbReference type="PROSITE" id="PS51352">
    <property type="entry name" value="THIOREDOXIN_2"/>
    <property type="match status" value="1"/>
</dbReference>
<evidence type="ECO:0000313" key="2">
    <source>
        <dbReference type="EMBL" id="MFD2516717.1"/>
    </source>
</evidence>
<organism evidence="2 3">
    <name type="scientific">Salinimicrobium flavum</name>
    <dbReference type="NCBI Taxonomy" id="1737065"/>
    <lineage>
        <taxon>Bacteria</taxon>
        <taxon>Pseudomonadati</taxon>
        <taxon>Bacteroidota</taxon>
        <taxon>Flavobacteriia</taxon>
        <taxon>Flavobacteriales</taxon>
        <taxon>Flavobacteriaceae</taxon>
        <taxon>Salinimicrobium</taxon>
    </lineage>
</organism>
<dbReference type="InterPro" id="IPR000866">
    <property type="entry name" value="AhpC/TSA"/>
</dbReference>
<accession>A0ABW5IUV1</accession>
<evidence type="ECO:0000259" key="1">
    <source>
        <dbReference type="PROSITE" id="PS51352"/>
    </source>
</evidence>
<keyword evidence="3" id="KW-1185">Reference proteome</keyword>
<gene>
    <name evidence="2" type="ORF">ACFSTG_02325</name>
</gene>
<dbReference type="CDD" id="cd02966">
    <property type="entry name" value="TlpA_like_family"/>
    <property type="match status" value="1"/>
</dbReference>
<comment type="caution">
    <text evidence="2">The sequence shown here is derived from an EMBL/GenBank/DDBJ whole genome shotgun (WGS) entry which is preliminary data.</text>
</comment>
<dbReference type="EMBL" id="JBHULT010000005">
    <property type="protein sequence ID" value="MFD2516717.1"/>
    <property type="molecule type" value="Genomic_DNA"/>
</dbReference>
<protein>
    <submittedName>
        <fullName evidence="2">TlpA family protein disulfide reductase</fullName>
    </submittedName>
</protein>
<dbReference type="RefSeq" id="WP_380748065.1">
    <property type="nucleotide sequence ID" value="NZ_JBHULT010000005.1"/>
</dbReference>
<dbReference type="InterPro" id="IPR050553">
    <property type="entry name" value="Thioredoxin_ResA/DsbE_sf"/>
</dbReference>
<dbReference type="Pfam" id="PF00578">
    <property type="entry name" value="AhpC-TSA"/>
    <property type="match status" value="1"/>
</dbReference>
<dbReference type="Proteomes" id="UP001597468">
    <property type="component" value="Unassembled WGS sequence"/>
</dbReference>
<dbReference type="SUPFAM" id="SSF52833">
    <property type="entry name" value="Thioredoxin-like"/>
    <property type="match status" value="1"/>
</dbReference>